<dbReference type="InterPro" id="IPR036812">
    <property type="entry name" value="NAD(P)_OxRdtase_dom_sf"/>
</dbReference>
<organism evidence="2 3">
    <name type="scientific">Rhodalgimonas zhirmunskyi</name>
    <dbReference type="NCBI Taxonomy" id="2964767"/>
    <lineage>
        <taxon>Bacteria</taxon>
        <taxon>Pseudomonadati</taxon>
        <taxon>Pseudomonadota</taxon>
        <taxon>Alphaproteobacteria</taxon>
        <taxon>Rhodobacterales</taxon>
        <taxon>Roseobacteraceae</taxon>
        <taxon>Rhodalgimonas</taxon>
    </lineage>
</organism>
<dbReference type="PROSITE" id="PS00063">
    <property type="entry name" value="ALDOKETO_REDUCTASE_3"/>
    <property type="match status" value="1"/>
</dbReference>
<proteinExistence type="predicted"/>
<keyword evidence="3" id="KW-1185">Reference proteome</keyword>
<dbReference type="InterPro" id="IPR018170">
    <property type="entry name" value="Aldo/ket_reductase_CS"/>
</dbReference>
<dbReference type="SUPFAM" id="SSF51430">
    <property type="entry name" value="NAD(P)-linked oxidoreductase"/>
    <property type="match status" value="1"/>
</dbReference>
<evidence type="ECO:0000313" key="3">
    <source>
        <dbReference type="Proteomes" id="UP001227162"/>
    </source>
</evidence>
<protein>
    <recommendedName>
        <fullName evidence="1">NADP-dependent oxidoreductase domain-containing protein</fullName>
    </recommendedName>
</protein>
<dbReference type="GO" id="GO:0016491">
    <property type="term" value="F:oxidoreductase activity"/>
    <property type="evidence" value="ECO:0007669"/>
    <property type="project" value="InterPro"/>
</dbReference>
<evidence type="ECO:0000259" key="1">
    <source>
        <dbReference type="Pfam" id="PF00248"/>
    </source>
</evidence>
<gene>
    <name evidence="2" type="ORF">NOI20_02560</name>
</gene>
<dbReference type="InterPro" id="IPR023210">
    <property type="entry name" value="NADP_OxRdtase_dom"/>
</dbReference>
<evidence type="ECO:0000313" key="2">
    <source>
        <dbReference type="EMBL" id="MDQ2092984.1"/>
    </source>
</evidence>
<sequence>MTRPMGIVLPRTSNIARLEENLHAAELVLSAEEIARIDALGTPEGRLVSPETLAPDWD</sequence>
<dbReference type="RefSeq" id="WP_317625499.1">
    <property type="nucleotide sequence ID" value="NZ_JANFFA010000001.1"/>
</dbReference>
<feature type="domain" description="NADP-dependent oxidoreductase" evidence="1">
    <location>
        <begin position="5"/>
        <end position="40"/>
    </location>
</feature>
<dbReference type="EMBL" id="JANFFA010000001">
    <property type="protein sequence ID" value="MDQ2092984.1"/>
    <property type="molecule type" value="Genomic_DNA"/>
</dbReference>
<name>A0AAJ1U4S9_9RHOB</name>
<dbReference type="Proteomes" id="UP001227162">
    <property type="component" value="Unassembled WGS sequence"/>
</dbReference>
<reference evidence="2" key="2">
    <citation type="submission" date="2023-04" db="EMBL/GenBank/DDBJ databases">
        <title>'Rhodoalgimonas zhirmunskyi' gen. nov., isolated from a red alga.</title>
        <authorList>
            <person name="Nedashkovskaya O.I."/>
            <person name="Otstavnykh N.Y."/>
            <person name="Bystritskaya E.P."/>
            <person name="Balabanova L.A."/>
            <person name="Isaeva M.P."/>
        </authorList>
    </citation>
    <scope>NUCLEOTIDE SEQUENCE</scope>
    <source>
        <strain evidence="2">10Alg 79</strain>
    </source>
</reference>
<accession>A0AAJ1U4S9</accession>
<reference evidence="2" key="1">
    <citation type="submission" date="2022-07" db="EMBL/GenBank/DDBJ databases">
        <authorList>
            <person name="Otstavnykh N."/>
            <person name="Isaeva M."/>
            <person name="Bystritskaya E."/>
        </authorList>
    </citation>
    <scope>NUCLEOTIDE SEQUENCE</scope>
    <source>
        <strain evidence="2">10Alg 79</strain>
    </source>
</reference>
<comment type="caution">
    <text evidence="2">The sequence shown here is derived from an EMBL/GenBank/DDBJ whole genome shotgun (WGS) entry which is preliminary data.</text>
</comment>
<dbReference type="Gene3D" id="3.20.20.100">
    <property type="entry name" value="NADP-dependent oxidoreductase domain"/>
    <property type="match status" value="1"/>
</dbReference>
<dbReference type="Pfam" id="PF00248">
    <property type="entry name" value="Aldo_ket_red"/>
    <property type="match status" value="1"/>
</dbReference>
<dbReference type="AlphaFoldDB" id="A0AAJ1U4S9"/>